<feature type="transmembrane region" description="Helical" evidence="9">
    <location>
        <begin position="166"/>
        <end position="184"/>
    </location>
</feature>
<dbReference type="Gene3D" id="1.10.3430.10">
    <property type="entry name" value="Ammonium transporter AmtB like domains"/>
    <property type="match status" value="1"/>
</dbReference>
<comment type="subcellular location">
    <subcellularLocation>
        <location evidence="1">Membrane</location>
        <topology evidence="1">Multi-pass membrane protein</topology>
    </subcellularLocation>
</comment>
<evidence type="ECO:0000259" key="10">
    <source>
        <dbReference type="Pfam" id="PF00909"/>
    </source>
</evidence>
<evidence type="ECO:0000256" key="4">
    <source>
        <dbReference type="ARBA" id="ARBA00022692"/>
    </source>
</evidence>
<name>A0A2C8ZPI6_9MICO</name>
<dbReference type="OrthoDB" id="5112300at2"/>
<accession>A0A2C8ZPI6</accession>
<dbReference type="PANTHER" id="PTHR43029">
    <property type="entry name" value="AMMONIUM TRANSPORTER MEP2"/>
    <property type="match status" value="1"/>
</dbReference>
<dbReference type="InterPro" id="IPR029020">
    <property type="entry name" value="Ammonium/urea_transptr"/>
</dbReference>
<dbReference type="EMBL" id="OCST01000003">
    <property type="protein sequence ID" value="SOE66998.1"/>
    <property type="molecule type" value="Genomic_DNA"/>
</dbReference>
<evidence type="ECO:0000256" key="9">
    <source>
        <dbReference type="SAM" id="Phobius"/>
    </source>
</evidence>
<proteinExistence type="inferred from homology"/>
<feature type="domain" description="Ammonium transporter AmtB-like" evidence="10">
    <location>
        <begin position="94"/>
        <end position="340"/>
    </location>
</feature>
<gene>
    <name evidence="11" type="ORF">SAMN06296378_1831</name>
</gene>
<dbReference type="InterPro" id="IPR024041">
    <property type="entry name" value="NH4_transpt_AmtB-like_dom"/>
</dbReference>
<feature type="transmembrane region" description="Helical" evidence="9">
    <location>
        <begin position="67"/>
        <end position="86"/>
    </location>
</feature>
<feature type="transmembrane region" description="Helical" evidence="9">
    <location>
        <begin position="38"/>
        <end position="61"/>
    </location>
</feature>
<feature type="transmembrane region" description="Helical" evidence="9">
    <location>
        <begin position="6"/>
        <end position="26"/>
    </location>
</feature>
<keyword evidence="7" id="KW-0924">Ammonia transport</keyword>
<evidence type="ECO:0000256" key="5">
    <source>
        <dbReference type="ARBA" id="ARBA00022989"/>
    </source>
</evidence>
<evidence type="ECO:0000313" key="11">
    <source>
        <dbReference type="EMBL" id="SOE66998.1"/>
    </source>
</evidence>
<dbReference type="RefSeq" id="WP_143544673.1">
    <property type="nucleotide sequence ID" value="NZ_BMLC01000001.1"/>
</dbReference>
<keyword evidence="5 9" id="KW-1133">Transmembrane helix</keyword>
<feature type="transmembrane region" description="Helical" evidence="9">
    <location>
        <begin position="136"/>
        <end position="154"/>
    </location>
</feature>
<evidence type="ECO:0000256" key="3">
    <source>
        <dbReference type="ARBA" id="ARBA00022448"/>
    </source>
</evidence>
<keyword evidence="12" id="KW-1185">Reference proteome</keyword>
<feature type="transmembrane region" description="Helical" evidence="9">
    <location>
        <begin position="277"/>
        <end position="298"/>
    </location>
</feature>
<sequence>MGNWEVSVGSMLAIVLILVSLTVVDARMLPVAPWVRSVLLSLACAGTGIVSWLMLASVLLPDVTEPLFLPVAVLGGVASYLATIAVRSAGGGVVVTLVFGLLWSLLVYVPTAIRSFSSFVPSWSMGILPIDHGGSLPVNVAAGAAALGVLICGGSRVKTATITRTTGLLGVIGLCSGWIVWLAGAEFAVDDVSPSILVNGVVGAVGGMVGWLVVQRIRHRSVTLNSVAAGLVSGLVAVTAGAPLFTPVSAAASGVLAGAAACVFTLSRVGKSRRQQWYVVGTHLVAGAVGVVLLGLLATNMGFAFTGSVALIQAQIVGTIVVAAYSTVVSVVLWLALRSFASMVRRRRVASLT</sequence>
<dbReference type="GO" id="GO:0008519">
    <property type="term" value="F:ammonium channel activity"/>
    <property type="evidence" value="ECO:0007669"/>
    <property type="project" value="InterPro"/>
</dbReference>
<evidence type="ECO:0000256" key="6">
    <source>
        <dbReference type="ARBA" id="ARBA00023136"/>
    </source>
</evidence>
<evidence type="ECO:0000256" key="7">
    <source>
        <dbReference type="ARBA" id="ARBA00023177"/>
    </source>
</evidence>
<dbReference type="GO" id="GO:0005886">
    <property type="term" value="C:plasma membrane"/>
    <property type="evidence" value="ECO:0007669"/>
    <property type="project" value="TreeGrafter"/>
</dbReference>
<keyword evidence="3" id="KW-0813">Transport</keyword>
<reference evidence="11 12" key="1">
    <citation type="submission" date="2017-09" db="EMBL/GenBank/DDBJ databases">
        <authorList>
            <person name="Ehlers B."/>
            <person name="Leendertz F.H."/>
        </authorList>
    </citation>
    <scope>NUCLEOTIDE SEQUENCE [LARGE SCALE GENOMIC DNA]</scope>
    <source>
        <strain evidence="11 12">CGMCC 1.05381</strain>
    </source>
</reference>
<dbReference type="InterPro" id="IPR001905">
    <property type="entry name" value="Ammonium_transpt"/>
</dbReference>
<protein>
    <recommendedName>
        <fullName evidence="8">Ammonium transporter</fullName>
    </recommendedName>
</protein>
<dbReference type="Pfam" id="PF00909">
    <property type="entry name" value="Ammonium_transp"/>
    <property type="match status" value="1"/>
</dbReference>
<dbReference type="SUPFAM" id="SSF111352">
    <property type="entry name" value="Ammonium transporter"/>
    <property type="match status" value="1"/>
</dbReference>
<dbReference type="AlphaFoldDB" id="A0A2C8ZPI6"/>
<evidence type="ECO:0000256" key="1">
    <source>
        <dbReference type="ARBA" id="ARBA00004141"/>
    </source>
</evidence>
<feature type="transmembrane region" description="Helical" evidence="9">
    <location>
        <begin position="93"/>
        <end position="116"/>
    </location>
</feature>
<organism evidence="11 12">
    <name type="scientific">Salinibacterium xinjiangense</name>
    <dbReference type="NCBI Taxonomy" id="386302"/>
    <lineage>
        <taxon>Bacteria</taxon>
        <taxon>Bacillati</taxon>
        <taxon>Actinomycetota</taxon>
        <taxon>Actinomycetes</taxon>
        <taxon>Micrococcales</taxon>
        <taxon>Microbacteriaceae</taxon>
        <taxon>Salinibacterium</taxon>
    </lineage>
</organism>
<evidence type="ECO:0000256" key="8">
    <source>
        <dbReference type="ARBA" id="ARBA00050025"/>
    </source>
</evidence>
<feature type="transmembrane region" description="Helical" evidence="9">
    <location>
        <begin position="196"/>
        <end position="214"/>
    </location>
</feature>
<keyword evidence="6 9" id="KW-0472">Membrane</keyword>
<evidence type="ECO:0000313" key="12">
    <source>
        <dbReference type="Proteomes" id="UP000219440"/>
    </source>
</evidence>
<dbReference type="PANTHER" id="PTHR43029:SF10">
    <property type="entry name" value="AMMONIUM TRANSPORTER MEP2"/>
    <property type="match status" value="1"/>
</dbReference>
<feature type="transmembrane region" description="Helical" evidence="9">
    <location>
        <begin position="310"/>
        <end position="337"/>
    </location>
</feature>
<comment type="similarity">
    <text evidence="2">Belongs to the ammonia transporter channel (TC 1.A.11.2) family.</text>
</comment>
<dbReference type="Proteomes" id="UP000219440">
    <property type="component" value="Unassembled WGS sequence"/>
</dbReference>
<feature type="transmembrane region" description="Helical" evidence="9">
    <location>
        <begin position="251"/>
        <end position="270"/>
    </location>
</feature>
<evidence type="ECO:0000256" key="2">
    <source>
        <dbReference type="ARBA" id="ARBA00005887"/>
    </source>
</evidence>
<keyword evidence="4 9" id="KW-0812">Transmembrane</keyword>
<feature type="transmembrane region" description="Helical" evidence="9">
    <location>
        <begin position="226"/>
        <end position="245"/>
    </location>
</feature>